<dbReference type="GO" id="GO:0030008">
    <property type="term" value="C:TRAPP complex"/>
    <property type="evidence" value="ECO:0007669"/>
    <property type="project" value="TreeGrafter"/>
</dbReference>
<dbReference type="InParanoid" id="G2YX75"/>
<dbReference type="OrthoDB" id="428342at2759"/>
<evidence type="ECO:0000313" key="3">
    <source>
        <dbReference type="Proteomes" id="UP000008177"/>
    </source>
</evidence>
<evidence type="ECO:0000256" key="1">
    <source>
        <dbReference type="SAM" id="MobiDB-lite"/>
    </source>
</evidence>
<dbReference type="eggNOG" id="KOG2796">
    <property type="taxonomic scope" value="Eukaryota"/>
</dbReference>
<dbReference type="EMBL" id="FQ790359">
    <property type="protein sequence ID" value="CCD56313.1"/>
    <property type="molecule type" value="Genomic_DNA"/>
</dbReference>
<dbReference type="PANTHER" id="PTHR21581">
    <property type="entry name" value="D-ALANYL-D-ALANINE CARBOXYPEPTIDASE"/>
    <property type="match status" value="1"/>
</dbReference>
<dbReference type="HOGENOM" id="CLU_022275_0_0_1"/>
<evidence type="ECO:0000313" key="2">
    <source>
        <dbReference type="EMBL" id="CCD56313.1"/>
    </source>
</evidence>
<dbReference type="PANTHER" id="PTHR21581:SF6">
    <property type="entry name" value="TRAFFICKING PROTEIN PARTICLE COMPLEX SUBUNIT 12"/>
    <property type="match status" value="1"/>
</dbReference>
<dbReference type="Proteomes" id="UP000008177">
    <property type="component" value="Unplaced contigs"/>
</dbReference>
<feature type="compositionally biased region" description="Polar residues" evidence="1">
    <location>
        <begin position="74"/>
        <end position="94"/>
    </location>
</feature>
<dbReference type="AlphaFoldDB" id="G2YX75"/>
<sequence length="521" mass="57038">MLGKLLRGERLLGTAPMKGACSKGIGVFDQTPSLFYPYSQNNNGIMDRSKQRLTNRITALPRRPTRGPLDINDSPLNSPLSPTNYINATQTRTLSPGGPAPRSRTPRLPSPIPGSNLSANTFMTAPTSLSPSQNTSFQSTVSTLQKDFTYLLRPEIYHPLPVLEIPPPFRSSPASSLPPNPDVNTLSSLLAAGYFRAAAILSATLLTSSPGPSSHDEIFNLFYIRLACLTLCDQTQLAAQEVKALEDLNAAYYRDDETDTHMVGWELRVLAVRLQGMGLGDARRGVMGYYDLARDARSMLTKLKKRKAAGDDLDGEIELWEKRLADLGIRVASALIEMEDLVGAGMHLKTLKVSEEGDEELRAKKALLWLCLGDIDAARECLKKANGGGFKASEMDGTIRALAFVAEGKYEEAVVIWEELIANEETVAGKGEKAMWRQNLGVTLLYLGRGDEARTILESLVAEDNSFHALTFNLSTIYELCTERSRTLKVALAEKVAGMVDIGENEGVVRGWEKVNGDFKL</sequence>
<gene>
    <name evidence="2" type="ORF">BofuT4_P149230.1</name>
</gene>
<accession>G2YX75</accession>
<proteinExistence type="predicted"/>
<dbReference type="GO" id="GO:0005794">
    <property type="term" value="C:Golgi apparatus"/>
    <property type="evidence" value="ECO:0007669"/>
    <property type="project" value="TreeGrafter"/>
</dbReference>
<feature type="region of interest" description="Disordered" evidence="1">
    <location>
        <begin position="58"/>
        <end position="112"/>
    </location>
</feature>
<dbReference type="InterPro" id="IPR011990">
    <property type="entry name" value="TPR-like_helical_dom_sf"/>
</dbReference>
<organism evidence="2 3">
    <name type="scientific">Botryotinia fuckeliana (strain T4)</name>
    <name type="common">Noble rot fungus</name>
    <name type="synonym">Botrytis cinerea</name>
    <dbReference type="NCBI Taxonomy" id="999810"/>
    <lineage>
        <taxon>Eukaryota</taxon>
        <taxon>Fungi</taxon>
        <taxon>Dikarya</taxon>
        <taxon>Ascomycota</taxon>
        <taxon>Pezizomycotina</taxon>
        <taxon>Leotiomycetes</taxon>
        <taxon>Helotiales</taxon>
        <taxon>Sclerotiniaceae</taxon>
        <taxon>Botrytis</taxon>
    </lineage>
</organism>
<protein>
    <submittedName>
        <fullName evidence="2">Uncharacterized protein</fullName>
    </submittedName>
</protein>
<dbReference type="Gene3D" id="1.25.40.10">
    <property type="entry name" value="Tetratricopeptide repeat domain"/>
    <property type="match status" value="1"/>
</dbReference>
<dbReference type="SUPFAM" id="SSF48452">
    <property type="entry name" value="TPR-like"/>
    <property type="match status" value="1"/>
</dbReference>
<reference evidence="3" key="1">
    <citation type="journal article" date="2011" name="PLoS Genet.">
        <title>Genomic analysis of the necrotrophic fungal pathogens Sclerotinia sclerotiorum and Botrytis cinerea.</title>
        <authorList>
            <person name="Amselem J."/>
            <person name="Cuomo C.A."/>
            <person name="van Kan J.A."/>
            <person name="Viaud M."/>
            <person name="Benito E.P."/>
            <person name="Couloux A."/>
            <person name="Coutinho P.M."/>
            <person name="de Vries R.P."/>
            <person name="Dyer P.S."/>
            <person name="Fillinger S."/>
            <person name="Fournier E."/>
            <person name="Gout L."/>
            <person name="Hahn M."/>
            <person name="Kohn L."/>
            <person name="Lapalu N."/>
            <person name="Plummer K.M."/>
            <person name="Pradier J.M."/>
            <person name="Quevillon E."/>
            <person name="Sharon A."/>
            <person name="Simon A."/>
            <person name="ten Have A."/>
            <person name="Tudzynski B."/>
            <person name="Tudzynski P."/>
            <person name="Wincker P."/>
            <person name="Andrew M."/>
            <person name="Anthouard V."/>
            <person name="Beever R.E."/>
            <person name="Beffa R."/>
            <person name="Benoit I."/>
            <person name="Bouzid O."/>
            <person name="Brault B."/>
            <person name="Chen Z."/>
            <person name="Choquer M."/>
            <person name="Collemare J."/>
            <person name="Cotton P."/>
            <person name="Danchin E.G."/>
            <person name="Da Silva C."/>
            <person name="Gautier A."/>
            <person name="Giraud C."/>
            <person name="Giraud T."/>
            <person name="Gonzalez C."/>
            <person name="Grossetete S."/>
            <person name="Guldener U."/>
            <person name="Henrissat B."/>
            <person name="Howlett B.J."/>
            <person name="Kodira C."/>
            <person name="Kretschmer M."/>
            <person name="Lappartient A."/>
            <person name="Leroch M."/>
            <person name="Levis C."/>
            <person name="Mauceli E."/>
            <person name="Neuveglise C."/>
            <person name="Oeser B."/>
            <person name="Pearson M."/>
            <person name="Poulain J."/>
            <person name="Poussereau N."/>
            <person name="Quesneville H."/>
            <person name="Rascle C."/>
            <person name="Schumacher J."/>
            <person name="Segurens B."/>
            <person name="Sexton A."/>
            <person name="Silva E."/>
            <person name="Sirven C."/>
            <person name="Soanes D.M."/>
            <person name="Talbot N.J."/>
            <person name="Templeton M."/>
            <person name="Yandava C."/>
            <person name="Yarden O."/>
            <person name="Zeng Q."/>
            <person name="Rollins J.A."/>
            <person name="Lebrun M.H."/>
            <person name="Dickman M."/>
        </authorList>
    </citation>
    <scope>NUCLEOTIDE SEQUENCE [LARGE SCALE GENOMIC DNA]</scope>
    <source>
        <strain evidence="3">T4</strain>
    </source>
</reference>
<name>G2YX75_BOTF4</name>
<dbReference type="STRING" id="999810.G2YX75"/>